<name>A0A2Y9A1P6_9MICO</name>
<accession>A0A2Y9A1P6</accession>
<gene>
    <name evidence="1" type="ORF">SAMN04489750_3507</name>
</gene>
<organism evidence="1 2">
    <name type="scientific">Branchiibius hedensis</name>
    <dbReference type="NCBI Taxonomy" id="672460"/>
    <lineage>
        <taxon>Bacteria</taxon>
        <taxon>Bacillati</taxon>
        <taxon>Actinomycetota</taxon>
        <taxon>Actinomycetes</taxon>
        <taxon>Micrococcales</taxon>
        <taxon>Dermacoccaceae</taxon>
        <taxon>Branchiibius</taxon>
    </lineage>
</organism>
<keyword evidence="2" id="KW-1185">Reference proteome</keyword>
<reference evidence="2" key="1">
    <citation type="submission" date="2016-10" db="EMBL/GenBank/DDBJ databases">
        <authorList>
            <person name="Varghese N."/>
            <person name="Submissions S."/>
        </authorList>
    </citation>
    <scope>NUCLEOTIDE SEQUENCE [LARGE SCALE GENOMIC DNA]</scope>
    <source>
        <strain evidence="2">DSM 22951</strain>
    </source>
</reference>
<protein>
    <submittedName>
        <fullName evidence="1">Uncharacterized protein</fullName>
    </submittedName>
</protein>
<proteinExistence type="predicted"/>
<dbReference type="AlphaFoldDB" id="A0A2Y9A1P6"/>
<sequence length="83" mass="8141">MTAEPTAQISAGTSVWVGSCGAVVAESVVGGSVVDGDDGVDGSVDVVAEDASLVAGVELLVGSVDIAVANRGDQRDTGPRRNV</sequence>
<evidence type="ECO:0000313" key="1">
    <source>
        <dbReference type="EMBL" id="SSA36127.1"/>
    </source>
</evidence>
<dbReference type="EMBL" id="UESZ01000001">
    <property type="protein sequence ID" value="SSA36127.1"/>
    <property type="molecule type" value="Genomic_DNA"/>
</dbReference>
<evidence type="ECO:0000313" key="2">
    <source>
        <dbReference type="Proteomes" id="UP000250028"/>
    </source>
</evidence>
<dbReference type="Proteomes" id="UP000250028">
    <property type="component" value="Unassembled WGS sequence"/>
</dbReference>